<proteinExistence type="predicted"/>
<accession>A0A498K3P8</accession>
<protein>
    <submittedName>
        <fullName evidence="2">Uncharacterized protein</fullName>
    </submittedName>
</protein>
<keyword evidence="3" id="KW-1185">Reference proteome</keyword>
<comment type="caution">
    <text evidence="2">The sequence shown here is derived from an EMBL/GenBank/DDBJ whole genome shotgun (WGS) entry which is preliminary data.</text>
</comment>
<evidence type="ECO:0000256" key="1">
    <source>
        <dbReference type="SAM" id="Phobius"/>
    </source>
</evidence>
<keyword evidence="1" id="KW-0472">Membrane</keyword>
<dbReference type="Proteomes" id="UP000290289">
    <property type="component" value="Chromosome 4"/>
</dbReference>
<evidence type="ECO:0000313" key="3">
    <source>
        <dbReference type="Proteomes" id="UP000290289"/>
    </source>
</evidence>
<keyword evidence="1" id="KW-0812">Transmembrane</keyword>
<evidence type="ECO:0000313" key="2">
    <source>
        <dbReference type="EMBL" id="RXI02037.1"/>
    </source>
</evidence>
<dbReference type="AlphaFoldDB" id="A0A498K3P8"/>
<name>A0A498K3P8_MALDO</name>
<gene>
    <name evidence="2" type="ORF">DVH24_015386</name>
</gene>
<organism evidence="2 3">
    <name type="scientific">Malus domestica</name>
    <name type="common">Apple</name>
    <name type="synonym">Pyrus malus</name>
    <dbReference type="NCBI Taxonomy" id="3750"/>
    <lineage>
        <taxon>Eukaryota</taxon>
        <taxon>Viridiplantae</taxon>
        <taxon>Streptophyta</taxon>
        <taxon>Embryophyta</taxon>
        <taxon>Tracheophyta</taxon>
        <taxon>Spermatophyta</taxon>
        <taxon>Magnoliopsida</taxon>
        <taxon>eudicotyledons</taxon>
        <taxon>Gunneridae</taxon>
        <taxon>Pentapetalae</taxon>
        <taxon>rosids</taxon>
        <taxon>fabids</taxon>
        <taxon>Rosales</taxon>
        <taxon>Rosaceae</taxon>
        <taxon>Amygdaloideae</taxon>
        <taxon>Maleae</taxon>
        <taxon>Malus</taxon>
    </lineage>
</organism>
<sequence length="119" mass="13977">MYDKPLSCFWSLWHWMVLEEIKFEGAMLVTGFSWDSPFHHYGIMPQPFAVRNYADFSYHFCPLMLVFDILFPFVLKNRTGAGFNLLDRRRGCSTRCFLLAVAAGVKFLHEKDRISATNW</sequence>
<dbReference type="EMBL" id="RDQH01000330">
    <property type="protein sequence ID" value="RXI02037.1"/>
    <property type="molecule type" value="Genomic_DNA"/>
</dbReference>
<feature type="transmembrane region" description="Helical" evidence="1">
    <location>
        <begin position="56"/>
        <end position="75"/>
    </location>
</feature>
<keyword evidence="1" id="KW-1133">Transmembrane helix</keyword>
<reference evidence="2 3" key="1">
    <citation type="submission" date="2018-10" db="EMBL/GenBank/DDBJ databases">
        <title>A high-quality apple genome assembly.</title>
        <authorList>
            <person name="Hu J."/>
        </authorList>
    </citation>
    <scope>NUCLEOTIDE SEQUENCE [LARGE SCALE GENOMIC DNA]</scope>
    <source>
        <strain evidence="3">cv. HFTH1</strain>
        <tissue evidence="2">Young leaf</tissue>
    </source>
</reference>